<dbReference type="EMBL" id="JADPVI010000004">
    <property type="protein sequence ID" value="MBF8458182.1"/>
    <property type="molecule type" value="Genomic_DNA"/>
</dbReference>
<keyword evidence="5" id="KW-1185">Reference proteome</keyword>
<comment type="caution">
    <text evidence="4">The sequence shown here is derived from an EMBL/GenBank/DDBJ whole genome shotgun (WGS) entry which is preliminary data.</text>
</comment>
<dbReference type="Gene3D" id="3.40.710.10">
    <property type="entry name" value="DD-peptidase/beta-lactamase superfamily"/>
    <property type="match status" value="1"/>
</dbReference>
<evidence type="ECO:0000313" key="4">
    <source>
        <dbReference type="EMBL" id="MBF8458182.1"/>
    </source>
</evidence>
<protein>
    <submittedName>
        <fullName evidence="4">Beta-lactamase family protein</fullName>
    </submittedName>
</protein>
<evidence type="ECO:0000256" key="1">
    <source>
        <dbReference type="ARBA" id="ARBA00004370"/>
    </source>
</evidence>
<dbReference type="InterPro" id="IPR012338">
    <property type="entry name" value="Beta-lactam/transpept-like"/>
</dbReference>
<dbReference type="PANTHER" id="PTHR46825">
    <property type="entry name" value="D-ALANYL-D-ALANINE-CARBOXYPEPTIDASE/ENDOPEPTIDASE AMPH"/>
    <property type="match status" value="1"/>
</dbReference>
<dbReference type="InterPro" id="IPR050491">
    <property type="entry name" value="AmpC-like"/>
</dbReference>
<reference evidence="4 5" key="1">
    <citation type="submission" date="2020-11" db="EMBL/GenBank/DDBJ databases">
        <title>Kaistella gelatinilytica sp. nov., a flavobacterium isolated from Antarctic Soil.</title>
        <authorList>
            <person name="Li J."/>
        </authorList>
    </citation>
    <scope>NUCLEOTIDE SEQUENCE [LARGE SCALE GENOMIC DNA]</scope>
    <source>
        <strain evidence="4 5">G5-32</strain>
    </source>
</reference>
<organism evidence="4 5">
    <name type="scientific">Kaistella gelatinilytica</name>
    <dbReference type="NCBI Taxonomy" id="2787636"/>
    <lineage>
        <taxon>Bacteria</taxon>
        <taxon>Pseudomonadati</taxon>
        <taxon>Bacteroidota</taxon>
        <taxon>Flavobacteriia</taxon>
        <taxon>Flavobacteriales</taxon>
        <taxon>Weeksellaceae</taxon>
        <taxon>Chryseobacterium group</taxon>
        <taxon>Kaistella</taxon>
    </lineage>
</organism>
<accession>A0ABS0FEV1</accession>
<evidence type="ECO:0000313" key="5">
    <source>
        <dbReference type="Proteomes" id="UP000660070"/>
    </source>
</evidence>
<dbReference type="SUPFAM" id="SSF56601">
    <property type="entry name" value="beta-lactamase/transpeptidase-like"/>
    <property type="match status" value="1"/>
</dbReference>
<dbReference type="RefSeq" id="WP_196080630.1">
    <property type="nucleotide sequence ID" value="NZ_JADPVI010000004.1"/>
</dbReference>
<name>A0ABS0FEV1_9FLAO</name>
<dbReference type="PANTHER" id="PTHR46825:SF11">
    <property type="entry name" value="PENICILLIN-BINDING PROTEIN 4"/>
    <property type="match status" value="1"/>
</dbReference>
<dbReference type="Pfam" id="PF00144">
    <property type="entry name" value="Beta-lactamase"/>
    <property type="match status" value="1"/>
</dbReference>
<proteinExistence type="predicted"/>
<keyword evidence="2" id="KW-0472">Membrane</keyword>
<dbReference type="PROSITE" id="PS51257">
    <property type="entry name" value="PROKAR_LIPOPROTEIN"/>
    <property type="match status" value="1"/>
</dbReference>
<comment type="subcellular location">
    <subcellularLocation>
        <location evidence="1">Membrane</location>
    </subcellularLocation>
</comment>
<sequence length="379" mass="42328">MNFKTTFFLFIFILLFSCKSETEKIAEKTISRDAVIDSTINSFQKKLLTAQIDSVFSKYHFNGSVAVLKGENILYQKSEGFQNFKDKSKLDSNSVFAIASISKQFTAVLILLQEDQAHLNTEDKISKYLKGFEKGGFENISIKNLLNHTSGISDSGNGLLSKPGEKFHYSNKGYRLLGEIIEKISGKSYDENALELFKKVGMNNSSTANLSQGNHLAGAFLGNSKKLQEIANMPKRLANKEISVPAGGILTTVSDLHLWNTKLYNGQILKPETLKKMTEKSADRNHPVFGKMEYGFGIMMNNMEPRSYFHSGYVKGAPSLNIYYPETKTSVIILSNIADEAKGKNAIFNPHKEMKKIADSVQNKVVELRTEMLKPLSSL</sequence>
<evidence type="ECO:0000259" key="3">
    <source>
        <dbReference type="Pfam" id="PF00144"/>
    </source>
</evidence>
<dbReference type="InterPro" id="IPR001466">
    <property type="entry name" value="Beta-lactam-related"/>
</dbReference>
<dbReference type="Proteomes" id="UP000660070">
    <property type="component" value="Unassembled WGS sequence"/>
</dbReference>
<gene>
    <name evidence="4" type="ORF">IV494_13445</name>
</gene>
<evidence type="ECO:0000256" key="2">
    <source>
        <dbReference type="ARBA" id="ARBA00023136"/>
    </source>
</evidence>
<feature type="domain" description="Beta-lactamase-related" evidence="3">
    <location>
        <begin position="63"/>
        <end position="341"/>
    </location>
</feature>